<dbReference type="Proteomes" id="UP001159363">
    <property type="component" value="Chromosome 6"/>
</dbReference>
<dbReference type="EMBL" id="JARBHB010000007">
    <property type="protein sequence ID" value="KAJ8879061.1"/>
    <property type="molecule type" value="Genomic_DNA"/>
</dbReference>
<gene>
    <name evidence="1" type="ORF">PR048_019667</name>
</gene>
<proteinExistence type="predicted"/>
<keyword evidence="2" id="KW-1185">Reference proteome</keyword>
<comment type="caution">
    <text evidence="1">The sequence shown here is derived from an EMBL/GenBank/DDBJ whole genome shotgun (WGS) entry which is preliminary data.</text>
</comment>
<sequence>MADEKKEAGAMVSTCILAPPASFDFRRPEEWGLVSGLSEKSGEMQVSTLIYILGQEARDIMNSFNLSDKESASYEAVVKRFKSHFIPKRNVIYERVKFNLRSQPANESVDTFITALHLLAEK</sequence>
<evidence type="ECO:0000313" key="1">
    <source>
        <dbReference type="EMBL" id="KAJ8879061.1"/>
    </source>
</evidence>
<evidence type="ECO:0000313" key="2">
    <source>
        <dbReference type="Proteomes" id="UP001159363"/>
    </source>
</evidence>
<reference evidence="1 2" key="1">
    <citation type="submission" date="2023-02" db="EMBL/GenBank/DDBJ databases">
        <title>LHISI_Scaffold_Assembly.</title>
        <authorList>
            <person name="Stuart O.P."/>
            <person name="Cleave R."/>
            <person name="Magrath M.J.L."/>
            <person name="Mikheyev A.S."/>
        </authorList>
    </citation>
    <scope>NUCLEOTIDE SEQUENCE [LARGE SCALE GENOMIC DNA]</scope>
    <source>
        <strain evidence="1">Daus_M_001</strain>
        <tissue evidence="1">Leg muscle</tissue>
    </source>
</reference>
<accession>A0ABQ9H444</accession>
<organism evidence="1 2">
    <name type="scientific">Dryococelus australis</name>
    <dbReference type="NCBI Taxonomy" id="614101"/>
    <lineage>
        <taxon>Eukaryota</taxon>
        <taxon>Metazoa</taxon>
        <taxon>Ecdysozoa</taxon>
        <taxon>Arthropoda</taxon>
        <taxon>Hexapoda</taxon>
        <taxon>Insecta</taxon>
        <taxon>Pterygota</taxon>
        <taxon>Neoptera</taxon>
        <taxon>Polyneoptera</taxon>
        <taxon>Phasmatodea</taxon>
        <taxon>Verophasmatodea</taxon>
        <taxon>Anareolatae</taxon>
        <taxon>Phasmatidae</taxon>
        <taxon>Eurycanthinae</taxon>
        <taxon>Dryococelus</taxon>
    </lineage>
</organism>
<protein>
    <submittedName>
        <fullName evidence="1">Uncharacterized protein</fullName>
    </submittedName>
</protein>
<name>A0ABQ9H444_9NEOP</name>
<dbReference type="PANTHER" id="PTHR33198">
    <property type="entry name" value="ANK_REP_REGION DOMAIN-CONTAINING PROTEIN-RELATED"/>
    <property type="match status" value="1"/>
</dbReference>